<evidence type="ECO:0000313" key="4">
    <source>
        <dbReference type="EMBL" id="ODM96224.1"/>
    </source>
</evidence>
<feature type="transmembrane region" description="Helical" evidence="2">
    <location>
        <begin position="608"/>
        <end position="627"/>
    </location>
</feature>
<keyword evidence="2" id="KW-1133">Transmembrane helix</keyword>
<dbReference type="GO" id="GO:0015347">
    <property type="term" value="F:sodium-independent organic anion transmembrane transporter activity"/>
    <property type="evidence" value="ECO:0007669"/>
    <property type="project" value="TreeGrafter"/>
</dbReference>
<feature type="transmembrane region" description="Helical" evidence="2">
    <location>
        <begin position="501"/>
        <end position="520"/>
    </location>
</feature>
<dbReference type="AlphaFoldDB" id="A0A1D2MTU6"/>
<feature type="transmembrane region" description="Helical" evidence="2">
    <location>
        <begin position="330"/>
        <end position="348"/>
    </location>
</feature>
<dbReference type="GO" id="GO:0006811">
    <property type="term" value="P:monoatomic ion transport"/>
    <property type="evidence" value="ECO:0007669"/>
    <property type="project" value="UniProtKB-KW"/>
</dbReference>
<feature type="non-terminal residue" evidence="4">
    <location>
        <position position="1"/>
    </location>
</feature>
<dbReference type="EMBL" id="LJIJ01000561">
    <property type="protein sequence ID" value="ODM96224.1"/>
    <property type="molecule type" value="Genomic_DNA"/>
</dbReference>
<dbReference type="InterPro" id="IPR036259">
    <property type="entry name" value="MFS_trans_sf"/>
</dbReference>
<evidence type="ECO:0000256" key="2">
    <source>
        <dbReference type="RuleBase" id="RU362056"/>
    </source>
</evidence>
<name>A0A1D2MTU6_ORCCI</name>
<evidence type="ECO:0000256" key="3">
    <source>
        <dbReference type="SAM" id="MobiDB-lite"/>
    </source>
</evidence>
<dbReference type="PANTHER" id="PTHR11388:SF76">
    <property type="entry name" value="SOLUTE CARRIER ORGANIC ANION TRANSPORTER FAMILY MEMBER"/>
    <property type="match status" value="1"/>
</dbReference>
<dbReference type="CDD" id="cd17336">
    <property type="entry name" value="MFS_SLCO_OATP"/>
    <property type="match status" value="1"/>
</dbReference>
<dbReference type="SUPFAM" id="SSF103473">
    <property type="entry name" value="MFS general substrate transporter"/>
    <property type="match status" value="1"/>
</dbReference>
<accession>A0A1D2MTU6</accession>
<keyword evidence="2" id="KW-0813">Transport</keyword>
<keyword evidence="5" id="KW-1185">Reference proteome</keyword>
<keyword evidence="2" id="KW-0812">Transmembrane</keyword>
<feature type="transmembrane region" description="Helical" evidence="2">
    <location>
        <begin position="648"/>
        <end position="671"/>
    </location>
</feature>
<protein>
    <recommendedName>
        <fullName evidence="2">Solute carrier organic anion transporter family member</fullName>
    </recommendedName>
</protein>
<feature type="region of interest" description="Disordered" evidence="3">
    <location>
        <begin position="1"/>
        <end position="23"/>
    </location>
</feature>
<feature type="non-terminal residue" evidence="4">
    <location>
        <position position="766"/>
    </location>
</feature>
<dbReference type="PANTHER" id="PTHR11388">
    <property type="entry name" value="ORGANIC ANION TRANSPORTER"/>
    <property type="match status" value="1"/>
</dbReference>
<evidence type="ECO:0000256" key="1">
    <source>
        <dbReference type="ARBA" id="ARBA00023157"/>
    </source>
</evidence>
<keyword evidence="1" id="KW-1015">Disulfide bond</keyword>
<feature type="transmembrane region" description="Helical" evidence="2">
    <location>
        <begin position="700"/>
        <end position="723"/>
    </location>
</feature>
<feature type="transmembrane region" description="Helical" evidence="2">
    <location>
        <begin position="184"/>
        <end position="206"/>
    </location>
</feature>
<feature type="region of interest" description="Disordered" evidence="3">
    <location>
        <begin position="55"/>
        <end position="93"/>
    </location>
</feature>
<dbReference type="Gene3D" id="1.20.1250.20">
    <property type="entry name" value="MFS general substrate transporter like domains"/>
    <property type="match status" value="1"/>
</dbReference>
<gene>
    <name evidence="4" type="ORF">Ocin01_10468</name>
</gene>
<keyword evidence="2" id="KW-0406">Ion transport</keyword>
<proteinExistence type="inferred from homology"/>
<dbReference type="OrthoDB" id="5062115at2759"/>
<dbReference type="InterPro" id="IPR004156">
    <property type="entry name" value="OATP"/>
</dbReference>
<organism evidence="4 5">
    <name type="scientific">Orchesella cincta</name>
    <name type="common">Springtail</name>
    <name type="synonym">Podura cincta</name>
    <dbReference type="NCBI Taxonomy" id="48709"/>
    <lineage>
        <taxon>Eukaryota</taxon>
        <taxon>Metazoa</taxon>
        <taxon>Ecdysozoa</taxon>
        <taxon>Arthropoda</taxon>
        <taxon>Hexapoda</taxon>
        <taxon>Collembola</taxon>
        <taxon>Entomobryomorpha</taxon>
        <taxon>Entomobryoidea</taxon>
        <taxon>Orchesellidae</taxon>
        <taxon>Orchesellinae</taxon>
        <taxon>Orchesella</taxon>
    </lineage>
</organism>
<feature type="transmembrane region" description="Helical" evidence="2">
    <location>
        <begin position="431"/>
        <end position="448"/>
    </location>
</feature>
<feature type="transmembrane region" description="Helical" evidence="2">
    <location>
        <begin position="284"/>
        <end position="309"/>
    </location>
</feature>
<dbReference type="GO" id="GO:0016323">
    <property type="term" value="C:basolateral plasma membrane"/>
    <property type="evidence" value="ECO:0007669"/>
    <property type="project" value="TreeGrafter"/>
</dbReference>
<evidence type="ECO:0000313" key="5">
    <source>
        <dbReference type="Proteomes" id="UP000094527"/>
    </source>
</evidence>
<dbReference type="STRING" id="48709.A0A1D2MTU6"/>
<reference evidence="4 5" key="1">
    <citation type="journal article" date="2016" name="Genome Biol. Evol.">
        <title>Gene Family Evolution Reflects Adaptation to Soil Environmental Stressors in the Genome of the Collembolan Orchesella cincta.</title>
        <authorList>
            <person name="Faddeeva-Vakhrusheva A."/>
            <person name="Derks M.F."/>
            <person name="Anvar S.Y."/>
            <person name="Agamennone V."/>
            <person name="Suring W."/>
            <person name="Smit S."/>
            <person name="van Straalen N.M."/>
            <person name="Roelofs D."/>
        </authorList>
    </citation>
    <scope>NUCLEOTIDE SEQUENCE [LARGE SCALE GENOMIC DNA]</scope>
    <source>
        <tissue evidence="4">Mixed pool</tissue>
    </source>
</reference>
<comment type="subcellular location">
    <subcellularLocation>
        <location evidence="2">Cell membrane</location>
        <topology evidence="2">Multi-pass membrane protein</topology>
    </subcellularLocation>
</comment>
<keyword evidence="2" id="KW-0472">Membrane</keyword>
<dbReference type="GO" id="GO:0043252">
    <property type="term" value="P:sodium-independent organic anion transport"/>
    <property type="evidence" value="ECO:0007669"/>
    <property type="project" value="TreeGrafter"/>
</dbReference>
<feature type="transmembrane region" description="Helical" evidence="2">
    <location>
        <begin position="156"/>
        <end position="177"/>
    </location>
</feature>
<dbReference type="Proteomes" id="UP000094527">
    <property type="component" value="Unassembled WGS sequence"/>
</dbReference>
<dbReference type="Pfam" id="PF03137">
    <property type="entry name" value="OATP"/>
    <property type="match status" value="1"/>
</dbReference>
<dbReference type="NCBIfam" id="TIGR00805">
    <property type="entry name" value="oat"/>
    <property type="match status" value="1"/>
</dbReference>
<feature type="transmembrane region" description="Helical" evidence="2">
    <location>
        <begin position="117"/>
        <end position="136"/>
    </location>
</feature>
<feature type="transmembrane region" description="Helical" evidence="2">
    <location>
        <begin position="468"/>
        <end position="489"/>
    </location>
</feature>
<comment type="caution">
    <text evidence="4">The sequence shown here is derived from an EMBL/GenBank/DDBJ whole genome shotgun (WGS) entry which is preliminary data.</text>
</comment>
<sequence length="766" mass="84010">IHGQDNPAFDPEPKSTTGKKNEPDLVSALVHNPSISLPLYEISLNGKNKAISATDNSTLDANDESNRDHYLNGKTGKNSDAENGLDDEEDEDDNKDMRCGLGCFSPEWIQPYATKPVFMVVFTLLGVIQGMSWSYFTATITTLEKRFKISSQTAGIVMTGNEISQILFSVFISYFGGKGHRPRWISVGVLFSAISCFVLASPHLFYGSGEDALALTEEYGYLYDKGFYQDMTKDNLASSIMSPPFTSNKIGSARKGRVSVCKPGGNKQEGVCDADELISSIAPLIIIFLSQFVAGIGVLLFFTLGGPYLDDNSSRHDMPRVLGVTMSLRLIGPTIGYLIASGTLKLFVNPLLTPVITPDDPRWIGCWWLGWVIFGTAMFIMSFFIALFPKRLRRKNQKSVDPDKINSPEAIPAVTDIPLAVKSLLRNKVNLFNNLAGVFYLFSALGYWTYMPKYLETIFMQTASNASIISGVVGILFQSSGMLLSGILISKLQPGARKLAAWNVAVAFASVAVMVSFTQIGCNVGNVSFGTKSTDGTWNLTTQCNADCNCKTSKILPVCYKETNTVFYSACHAGCKVYENNTISDCQCITDNPNPTVKLGNCAEGCTGIFILFLSVSALIKFCDATGRIGNMLISYRCVELKDRSLSIGLNILMISLFAFLPSPILFGRIIDNVCLVWGGSTCGKRGNCMLYDGEQLRYIFNLTAAAFTMIGGLLDCLVWYYVKDMELYKEPEQDSADKPSSTPIKDKVIGISNVSYEKTESHEKR</sequence>
<comment type="similarity">
    <text evidence="2">Belongs to the organo anion transporter (TC 2.A.60) family.</text>
</comment>
<feature type="transmembrane region" description="Helical" evidence="2">
    <location>
        <begin position="368"/>
        <end position="388"/>
    </location>
</feature>
<feature type="compositionally biased region" description="Acidic residues" evidence="3">
    <location>
        <begin position="83"/>
        <end position="93"/>
    </location>
</feature>
<dbReference type="OMA" id="WVIHRTR"/>